<dbReference type="AlphaFoldDB" id="A0AAV5GA27"/>
<sequence length="239" mass="25848">MPHKLKIREFLDGVTPVAELLGAVNTVIPVEQSNGSISLLGDNTDWIGLRDQVMASIEPNSPLQGKSGLVLGAGGAGRAAVYAMHQLGISPIYLYNRTTSRAEEIRSEFPADYGIQVLSSLDSRTLVDNAPTVVIGTLPASVTSTKAAPNKNGVFIPRQCVEQAKVVIDMAYLPRETPLIRLAHAMTADRPDSAIVVGTGLDVLLQQGFEQFRLWTGLEAPKEECRARVVAEYERENPL</sequence>
<dbReference type="SUPFAM" id="SSF51735">
    <property type="entry name" value="NAD(P)-binding Rossmann-fold domains"/>
    <property type="match status" value="1"/>
</dbReference>
<dbReference type="Proteomes" id="UP001342314">
    <property type="component" value="Unassembled WGS sequence"/>
</dbReference>
<dbReference type="SUPFAM" id="SSF53223">
    <property type="entry name" value="Aminoacid dehydrogenase-like, N-terminal domain"/>
    <property type="match status" value="1"/>
</dbReference>
<dbReference type="InterPro" id="IPR046346">
    <property type="entry name" value="Aminoacid_DH-like_N_sf"/>
</dbReference>
<evidence type="ECO:0000259" key="1">
    <source>
        <dbReference type="Pfam" id="PF01488"/>
    </source>
</evidence>
<comment type="caution">
    <text evidence="3">The sequence shown here is derived from an EMBL/GenBank/DDBJ whole genome shotgun (WGS) entry which is preliminary data.</text>
</comment>
<dbReference type="Gene3D" id="3.40.50.720">
    <property type="entry name" value="NAD(P)-binding Rossmann-like Domain"/>
    <property type="match status" value="1"/>
</dbReference>
<dbReference type="GO" id="GO:0004764">
    <property type="term" value="F:shikimate 3-dehydrogenase (NADP+) activity"/>
    <property type="evidence" value="ECO:0007669"/>
    <property type="project" value="InterPro"/>
</dbReference>
<dbReference type="PANTHER" id="PTHR21089">
    <property type="entry name" value="SHIKIMATE DEHYDROGENASE"/>
    <property type="match status" value="1"/>
</dbReference>
<evidence type="ECO:0000313" key="3">
    <source>
        <dbReference type="EMBL" id="GJN89461.1"/>
    </source>
</evidence>
<proteinExistence type="predicted"/>
<evidence type="ECO:0000313" key="4">
    <source>
        <dbReference type="Proteomes" id="UP001342314"/>
    </source>
</evidence>
<dbReference type="InterPro" id="IPR036291">
    <property type="entry name" value="NAD(P)-bd_dom_sf"/>
</dbReference>
<keyword evidence="4" id="KW-1185">Reference proteome</keyword>
<dbReference type="Gene3D" id="3.40.50.10860">
    <property type="entry name" value="Leucine Dehydrogenase, chain A, domain 1"/>
    <property type="match status" value="1"/>
</dbReference>
<evidence type="ECO:0000259" key="2">
    <source>
        <dbReference type="Pfam" id="PF18317"/>
    </source>
</evidence>
<organism evidence="3 4">
    <name type="scientific">Rhodotorula paludigena</name>
    <dbReference type="NCBI Taxonomy" id="86838"/>
    <lineage>
        <taxon>Eukaryota</taxon>
        <taxon>Fungi</taxon>
        <taxon>Dikarya</taxon>
        <taxon>Basidiomycota</taxon>
        <taxon>Pucciniomycotina</taxon>
        <taxon>Microbotryomycetes</taxon>
        <taxon>Sporidiobolales</taxon>
        <taxon>Sporidiobolaceae</taxon>
        <taxon>Rhodotorula</taxon>
    </lineage>
</organism>
<dbReference type="InterPro" id="IPR041121">
    <property type="entry name" value="SDH_C"/>
</dbReference>
<feature type="domain" description="Quinate/shikimate 5-dehydrogenase/glutamyl-tRNA reductase" evidence="1">
    <location>
        <begin position="63"/>
        <end position="171"/>
    </location>
</feature>
<dbReference type="GO" id="GO:0009423">
    <property type="term" value="P:chorismate biosynthetic process"/>
    <property type="evidence" value="ECO:0007669"/>
    <property type="project" value="TreeGrafter"/>
</dbReference>
<gene>
    <name evidence="3" type="ORF">Rhopal_002447-T1</name>
</gene>
<feature type="domain" description="SDH C-terminal" evidence="2">
    <location>
        <begin position="200"/>
        <end position="229"/>
    </location>
</feature>
<dbReference type="EMBL" id="BQKY01000005">
    <property type="protein sequence ID" value="GJN89461.1"/>
    <property type="molecule type" value="Genomic_DNA"/>
</dbReference>
<protein>
    <recommendedName>
        <fullName evidence="5">Shikimate dehydrogenase</fullName>
    </recommendedName>
</protein>
<dbReference type="GO" id="GO:0019632">
    <property type="term" value="P:shikimate metabolic process"/>
    <property type="evidence" value="ECO:0007669"/>
    <property type="project" value="TreeGrafter"/>
</dbReference>
<dbReference type="PANTHER" id="PTHR21089:SF1">
    <property type="entry name" value="BIFUNCTIONAL 3-DEHYDROQUINATE DEHYDRATASE_SHIKIMATE DEHYDROGENASE, CHLOROPLASTIC"/>
    <property type="match status" value="1"/>
</dbReference>
<dbReference type="InterPro" id="IPR022893">
    <property type="entry name" value="Shikimate_DH_fam"/>
</dbReference>
<evidence type="ECO:0008006" key="5">
    <source>
        <dbReference type="Google" id="ProtNLM"/>
    </source>
</evidence>
<reference evidence="3 4" key="1">
    <citation type="submission" date="2021-12" db="EMBL/GenBank/DDBJ databases">
        <title>High titer production of polyol ester of fatty acids by Rhodotorula paludigena BS15 towards product separation-free biomass refinery.</title>
        <authorList>
            <person name="Mano J."/>
            <person name="Ono H."/>
            <person name="Tanaka T."/>
            <person name="Naito K."/>
            <person name="Sushida H."/>
            <person name="Ike M."/>
            <person name="Tokuyasu K."/>
            <person name="Kitaoka M."/>
        </authorList>
    </citation>
    <scope>NUCLEOTIDE SEQUENCE [LARGE SCALE GENOMIC DNA]</scope>
    <source>
        <strain evidence="3 4">BS15</strain>
    </source>
</reference>
<dbReference type="Pfam" id="PF01488">
    <property type="entry name" value="Shikimate_DH"/>
    <property type="match status" value="1"/>
</dbReference>
<dbReference type="InterPro" id="IPR006151">
    <property type="entry name" value="Shikm_DH/Glu-tRNA_Rdtase"/>
</dbReference>
<name>A0AAV5GA27_9BASI</name>
<dbReference type="Pfam" id="PF18317">
    <property type="entry name" value="SDH_C"/>
    <property type="match status" value="1"/>
</dbReference>
<accession>A0AAV5GA27</accession>